<dbReference type="OrthoDB" id="2554267at2"/>
<dbReference type="Proteomes" id="UP000282892">
    <property type="component" value="Chromosome"/>
</dbReference>
<protein>
    <submittedName>
        <fullName evidence="5">Baseplate J protein</fullName>
    </submittedName>
</protein>
<reference evidence="5 6" key="1">
    <citation type="submission" date="2017-07" db="EMBL/GenBank/DDBJ databases">
        <title>The complete genome sequence of Bacillus mesonae strain H20-5, an efficient strain improving plant abiotic stress resistance.</title>
        <authorList>
            <person name="Kim S.Y."/>
            <person name="Song H."/>
            <person name="Sang M.K."/>
            <person name="Weon H.-Y."/>
            <person name="Song J."/>
        </authorList>
    </citation>
    <scope>NUCLEOTIDE SEQUENCE [LARGE SCALE GENOMIC DNA]</scope>
    <source>
        <strain evidence="5 6">H20-5</strain>
    </source>
</reference>
<proteinExistence type="inferred from homology"/>
<feature type="domain" description="Baseplate protein J-like barrel" evidence="2">
    <location>
        <begin position="88"/>
        <end position="169"/>
    </location>
</feature>
<evidence type="ECO:0000313" key="6">
    <source>
        <dbReference type="Proteomes" id="UP000282892"/>
    </source>
</evidence>
<evidence type="ECO:0000259" key="3">
    <source>
        <dbReference type="Pfam" id="PF26078"/>
    </source>
</evidence>
<dbReference type="InterPro" id="IPR006949">
    <property type="entry name" value="Barrel_Baseplate_J-like"/>
</dbReference>
<dbReference type="InterPro" id="IPR058530">
    <property type="entry name" value="Baseplate_J-like_C"/>
</dbReference>
<dbReference type="KEGG" id="nmk:CHR53_07345"/>
<dbReference type="Pfam" id="PF26078">
    <property type="entry name" value="Baseplate_J_M"/>
    <property type="match status" value="1"/>
</dbReference>
<comment type="similarity">
    <text evidence="1">Belongs to the Mu gp47/PBSX XkdT family.</text>
</comment>
<evidence type="ECO:0000313" key="5">
    <source>
        <dbReference type="EMBL" id="AZU61083.1"/>
    </source>
</evidence>
<sequence length="352" mass="36922">MAFEDETQDVIHERMLDTISDEVDKRQGSVVWDLTAPAAIELAQVYTQLDNVLMFGFASEDTPSDYLEKRTSEIGVTRKDSVKASGALTFTGDNGLLIPAGTRVSTDELEPVYFVTVTDVTIAGGQVTVMAEAELGGANGNVRAGSISIVLGVVSGVANVTNSQAFSGGADAESDESLLARYYEKVRKPATSGNAYHYEQWAKAVPGVGNAKVYPLWSGPGTVKVVLLDDSKKAPTQTIIDAAKTSIEEIRPIGAIVTVAGATETPINVTATLTLAAGKTSADAKTEFTALLSDYLKTLAFVDPIVRYSKIASLLLDVPSVVDYANLTVNNGTANVTIADGAVAVAGTVTFS</sequence>
<dbReference type="PANTHER" id="PTHR37829:SF3">
    <property type="entry name" value="PROTEIN JAYE-RELATED"/>
    <property type="match status" value="1"/>
</dbReference>
<feature type="domain" description="Baseplate J-like C-terminal" evidence="4">
    <location>
        <begin position="267"/>
        <end position="352"/>
    </location>
</feature>
<feature type="domain" description="Baseplate J-like central" evidence="3">
    <location>
        <begin position="190"/>
        <end position="260"/>
    </location>
</feature>
<dbReference type="InterPro" id="IPR058531">
    <property type="entry name" value="Baseplate_J_M"/>
</dbReference>
<evidence type="ECO:0000256" key="1">
    <source>
        <dbReference type="ARBA" id="ARBA00038087"/>
    </source>
</evidence>
<gene>
    <name evidence="5" type="ORF">CHR53_07345</name>
</gene>
<keyword evidence="6" id="KW-1185">Reference proteome</keyword>
<dbReference type="PANTHER" id="PTHR37829">
    <property type="entry name" value="PHAGE-LIKE ELEMENT PBSX PROTEIN XKDT"/>
    <property type="match status" value="1"/>
</dbReference>
<accession>A0A3Q9QTL0</accession>
<dbReference type="AlphaFoldDB" id="A0A3Q9QTL0"/>
<evidence type="ECO:0000259" key="4">
    <source>
        <dbReference type="Pfam" id="PF26079"/>
    </source>
</evidence>
<dbReference type="Pfam" id="PF04865">
    <property type="entry name" value="Baseplate_J"/>
    <property type="match status" value="1"/>
</dbReference>
<organism evidence="5 6">
    <name type="scientific">Neobacillus mesonae</name>
    <dbReference type="NCBI Taxonomy" id="1193713"/>
    <lineage>
        <taxon>Bacteria</taxon>
        <taxon>Bacillati</taxon>
        <taxon>Bacillota</taxon>
        <taxon>Bacilli</taxon>
        <taxon>Bacillales</taxon>
        <taxon>Bacillaceae</taxon>
        <taxon>Neobacillus</taxon>
    </lineage>
</organism>
<dbReference type="InterPro" id="IPR052399">
    <property type="entry name" value="Phage_Baseplate_Assmbl_Protein"/>
</dbReference>
<evidence type="ECO:0000259" key="2">
    <source>
        <dbReference type="Pfam" id="PF04865"/>
    </source>
</evidence>
<dbReference type="Pfam" id="PF26079">
    <property type="entry name" value="Baseplate_J_C"/>
    <property type="match status" value="1"/>
</dbReference>
<dbReference type="EMBL" id="CP022572">
    <property type="protein sequence ID" value="AZU61083.1"/>
    <property type="molecule type" value="Genomic_DNA"/>
</dbReference>
<name>A0A3Q9QTL0_9BACI</name>
<dbReference type="RefSeq" id="WP_127485939.1">
    <property type="nucleotide sequence ID" value="NZ_CP022572.1"/>
</dbReference>